<organism evidence="1 2">
    <name type="scientific">Candidatus Desulfacyla euxinica</name>
    <dbReference type="NCBI Taxonomy" id="2841693"/>
    <lineage>
        <taxon>Bacteria</taxon>
        <taxon>Deltaproteobacteria</taxon>
        <taxon>Candidatus Desulfacyla</taxon>
    </lineage>
</organism>
<evidence type="ECO:0000313" key="2">
    <source>
        <dbReference type="Proteomes" id="UP000650524"/>
    </source>
</evidence>
<accession>A0A8J6N223</accession>
<sequence length="222" mass="25768">MPIEDYYSKSESANVTFGPKQLRFSAALVKKYDLSNYKHARIGIDSELRRIYFAFQESGGPGIAKFWGRAEKKSGSKNIAMGSIYSDYDWLAPMQKEKDPAKRQFELEVIDPLDTEIYPKYKYFVTVGYAWAPDRNFHDESNYPEEPGVYRLKKDGEVVRIGETNNLSRRLKDHLKDFHGEVDTFDFEIVANDEERKAEQKRLFETFRANVGRLPKLNPQAS</sequence>
<gene>
    <name evidence="1" type="ORF">H8E19_16440</name>
</gene>
<dbReference type="Gene3D" id="3.40.1440.10">
    <property type="entry name" value="GIY-YIG endonuclease"/>
    <property type="match status" value="1"/>
</dbReference>
<dbReference type="Proteomes" id="UP000650524">
    <property type="component" value="Unassembled WGS sequence"/>
</dbReference>
<reference evidence="1 2" key="1">
    <citation type="submission" date="2020-08" db="EMBL/GenBank/DDBJ databases">
        <title>Bridging the membrane lipid divide: bacteria of the FCB group superphylum have the potential to synthesize archaeal ether lipids.</title>
        <authorList>
            <person name="Villanueva L."/>
            <person name="Von Meijenfeldt F.A.B."/>
            <person name="Westbye A.B."/>
            <person name="Yadav S."/>
            <person name="Hopmans E.C."/>
            <person name="Dutilh B.E."/>
            <person name="Sinninghe Damste J.S."/>
        </authorList>
    </citation>
    <scope>NUCLEOTIDE SEQUENCE [LARGE SCALE GENOMIC DNA]</scope>
    <source>
        <strain evidence="1">NIOZ-UU27</strain>
    </source>
</reference>
<dbReference type="InterPro" id="IPR035901">
    <property type="entry name" value="GIY-YIG_endonuc_sf"/>
</dbReference>
<proteinExistence type="predicted"/>
<evidence type="ECO:0000313" key="1">
    <source>
        <dbReference type="EMBL" id="MBC8178993.1"/>
    </source>
</evidence>
<evidence type="ECO:0008006" key="3">
    <source>
        <dbReference type="Google" id="ProtNLM"/>
    </source>
</evidence>
<dbReference type="AlphaFoldDB" id="A0A8J6N223"/>
<comment type="caution">
    <text evidence="1">The sequence shown here is derived from an EMBL/GenBank/DDBJ whole genome shotgun (WGS) entry which is preliminary data.</text>
</comment>
<name>A0A8J6N223_9DELT</name>
<protein>
    <recommendedName>
        <fullName evidence="3">GIY-YIG domain-containing protein</fullName>
    </recommendedName>
</protein>
<dbReference type="EMBL" id="JACNJD010000335">
    <property type="protein sequence ID" value="MBC8178993.1"/>
    <property type="molecule type" value="Genomic_DNA"/>
</dbReference>